<keyword evidence="2" id="KW-1185">Reference proteome</keyword>
<dbReference type="InterPro" id="IPR019587">
    <property type="entry name" value="Polyketide_cyclase/dehydratase"/>
</dbReference>
<reference evidence="1 2" key="1">
    <citation type="submission" date="2021-03" db="EMBL/GenBank/DDBJ databases">
        <title>Genomic and phenotypic characterization of Chloracidobacterium isolates provides evidence for multiple species.</title>
        <authorList>
            <person name="Saini M.K."/>
            <person name="Costas A.M.G."/>
            <person name="Tank M."/>
            <person name="Bryant D.A."/>
        </authorList>
    </citation>
    <scope>NUCLEOTIDE SEQUENCE [LARGE SCALE GENOMIC DNA]</scope>
    <source>
        <strain evidence="1 2">BV2-C</strain>
    </source>
</reference>
<dbReference type="Proteomes" id="UP000676506">
    <property type="component" value="Chromosome 1"/>
</dbReference>
<gene>
    <name evidence="1" type="ORF">J8C06_03040</name>
</gene>
<protein>
    <submittedName>
        <fullName evidence="1">SRPBCC family protein</fullName>
    </submittedName>
</protein>
<dbReference type="InterPro" id="IPR023393">
    <property type="entry name" value="START-like_dom_sf"/>
</dbReference>
<evidence type="ECO:0000313" key="1">
    <source>
        <dbReference type="EMBL" id="QUW03429.1"/>
    </source>
</evidence>
<dbReference type="Gene3D" id="3.30.530.20">
    <property type="match status" value="1"/>
</dbReference>
<dbReference type="SUPFAM" id="SSF55961">
    <property type="entry name" value="Bet v1-like"/>
    <property type="match status" value="1"/>
</dbReference>
<dbReference type="Pfam" id="PF10604">
    <property type="entry name" value="Polyketide_cyc2"/>
    <property type="match status" value="1"/>
</dbReference>
<proteinExistence type="predicted"/>
<accession>A0ABX8B917</accession>
<dbReference type="RefSeq" id="WP_211429320.1">
    <property type="nucleotide sequence ID" value="NZ_CP072648.1"/>
</dbReference>
<organism evidence="1 2">
    <name type="scientific">Chloracidobacterium validum</name>
    <dbReference type="NCBI Taxonomy" id="2821543"/>
    <lineage>
        <taxon>Bacteria</taxon>
        <taxon>Pseudomonadati</taxon>
        <taxon>Acidobacteriota</taxon>
        <taxon>Terriglobia</taxon>
        <taxon>Terriglobales</taxon>
        <taxon>Acidobacteriaceae</taxon>
        <taxon>Chloracidobacterium</taxon>
    </lineage>
</organism>
<evidence type="ECO:0000313" key="2">
    <source>
        <dbReference type="Proteomes" id="UP000676506"/>
    </source>
</evidence>
<dbReference type="EMBL" id="CP072648">
    <property type="protein sequence ID" value="QUW03429.1"/>
    <property type="molecule type" value="Genomic_DNA"/>
</dbReference>
<sequence>MPAFTVAVDIAAEPRRVWQVWTDFERWPEWTPTIQHVKRLDMAPVGVGSSVSIQRMSAQPVVWRMTYWEPRRRFTWATRSTGFTVTADHLVVPRPEGGARAEVSFRVEGWLGWLIGRFLKDLTENLLRTEVSGLKARSEQS</sequence>
<name>A0ABX8B917_9BACT</name>